<protein>
    <submittedName>
        <fullName evidence="1">Uncharacterized protein</fullName>
    </submittedName>
</protein>
<sequence length="560" mass="61775">MVEGNTYPTKPAAVPLHPVYTVTDIQKKVRVLDGIKVSYSSWVKLFHLHARGYKVLDHIDGTKPPAQDDPTHESWTEIDAIVLQWIYGTLSDELLVRVLVPDSTALDAWNRIKNLFLNNKGSRAAALEHSFTNLKLTAMPSLDAYCQKLKELADQLSDVDSPVSDSRLVLQLVRGLPREFDNIGTYLNQSMPTWETACSMLQLEAQRQAAREPEPVVAAAVQSSQPPQAHMTTPRFNNQNRNNRGGSQGNSRRYTGNRQGRSQPSWASPSGTSQQQSNHQQPPWASPTGQTQSQMWAPWWTMPPPCPFPTQPGWAAPWWSGPNSKQNQQSTGGNRSAGPSSSRPQPQANLAEVDPLEPTELGAAFQAMTLDPGDSQWYMDTGATNHLSSDPGMCSTSHNVNSIKHIFVGNGHKLPILGSGNITLPNNLRLNNVLYTPQIIKNLISVKRLAIDNFVSVEFDPFGFSVKDFRNGMIMTRHNSDGPLYPLTAPATASNPTASSFFVSSASDCWHDRLGHPGLPVVDFLSSRHLISCNKTSRSHVCINVYLFKCLLLALSCLLI</sequence>
<name>A0ACB9BU39_9ASTR</name>
<dbReference type="EMBL" id="CM042039">
    <property type="protein sequence ID" value="KAI3725566.1"/>
    <property type="molecule type" value="Genomic_DNA"/>
</dbReference>
<evidence type="ECO:0000313" key="2">
    <source>
        <dbReference type="Proteomes" id="UP001056120"/>
    </source>
</evidence>
<reference evidence="2" key="1">
    <citation type="journal article" date="2022" name="Mol. Ecol. Resour.">
        <title>The genomes of chicory, endive, great burdock and yacon provide insights into Asteraceae palaeo-polyploidization history and plant inulin production.</title>
        <authorList>
            <person name="Fan W."/>
            <person name="Wang S."/>
            <person name="Wang H."/>
            <person name="Wang A."/>
            <person name="Jiang F."/>
            <person name="Liu H."/>
            <person name="Zhao H."/>
            <person name="Xu D."/>
            <person name="Zhang Y."/>
        </authorList>
    </citation>
    <scope>NUCLEOTIDE SEQUENCE [LARGE SCALE GENOMIC DNA]</scope>
    <source>
        <strain evidence="2">cv. Yunnan</strain>
    </source>
</reference>
<dbReference type="Proteomes" id="UP001056120">
    <property type="component" value="Linkage Group LG22"/>
</dbReference>
<accession>A0ACB9BU39</accession>
<keyword evidence="2" id="KW-1185">Reference proteome</keyword>
<gene>
    <name evidence="1" type="ORF">L1987_65356</name>
</gene>
<comment type="caution">
    <text evidence="1">The sequence shown here is derived from an EMBL/GenBank/DDBJ whole genome shotgun (WGS) entry which is preliminary data.</text>
</comment>
<evidence type="ECO:0000313" key="1">
    <source>
        <dbReference type="EMBL" id="KAI3725566.1"/>
    </source>
</evidence>
<proteinExistence type="predicted"/>
<organism evidence="1 2">
    <name type="scientific">Smallanthus sonchifolius</name>
    <dbReference type="NCBI Taxonomy" id="185202"/>
    <lineage>
        <taxon>Eukaryota</taxon>
        <taxon>Viridiplantae</taxon>
        <taxon>Streptophyta</taxon>
        <taxon>Embryophyta</taxon>
        <taxon>Tracheophyta</taxon>
        <taxon>Spermatophyta</taxon>
        <taxon>Magnoliopsida</taxon>
        <taxon>eudicotyledons</taxon>
        <taxon>Gunneridae</taxon>
        <taxon>Pentapetalae</taxon>
        <taxon>asterids</taxon>
        <taxon>campanulids</taxon>
        <taxon>Asterales</taxon>
        <taxon>Asteraceae</taxon>
        <taxon>Asteroideae</taxon>
        <taxon>Heliantheae alliance</taxon>
        <taxon>Millerieae</taxon>
        <taxon>Smallanthus</taxon>
    </lineage>
</organism>
<reference evidence="1 2" key="2">
    <citation type="journal article" date="2022" name="Mol. Ecol. Resour.">
        <title>The genomes of chicory, endive, great burdock and yacon provide insights into Asteraceae paleo-polyploidization history and plant inulin production.</title>
        <authorList>
            <person name="Fan W."/>
            <person name="Wang S."/>
            <person name="Wang H."/>
            <person name="Wang A."/>
            <person name="Jiang F."/>
            <person name="Liu H."/>
            <person name="Zhao H."/>
            <person name="Xu D."/>
            <person name="Zhang Y."/>
        </authorList>
    </citation>
    <scope>NUCLEOTIDE SEQUENCE [LARGE SCALE GENOMIC DNA]</scope>
    <source>
        <strain evidence="2">cv. Yunnan</strain>
        <tissue evidence="1">Leaves</tissue>
    </source>
</reference>